<feature type="region of interest" description="Disordered" evidence="3">
    <location>
        <begin position="667"/>
        <end position="836"/>
    </location>
</feature>
<feature type="compositionally biased region" description="Basic residues" evidence="3">
    <location>
        <begin position="1232"/>
        <end position="1243"/>
    </location>
</feature>
<organism evidence="5 6">
    <name type="scientific">Sinanodonta woodiana</name>
    <name type="common">Chinese pond mussel</name>
    <name type="synonym">Anodonta woodiana</name>
    <dbReference type="NCBI Taxonomy" id="1069815"/>
    <lineage>
        <taxon>Eukaryota</taxon>
        <taxon>Metazoa</taxon>
        <taxon>Spiralia</taxon>
        <taxon>Lophotrochozoa</taxon>
        <taxon>Mollusca</taxon>
        <taxon>Bivalvia</taxon>
        <taxon>Autobranchia</taxon>
        <taxon>Heteroconchia</taxon>
        <taxon>Palaeoheterodonta</taxon>
        <taxon>Unionida</taxon>
        <taxon>Unionoidea</taxon>
        <taxon>Unionidae</taxon>
        <taxon>Unioninae</taxon>
        <taxon>Sinanodonta</taxon>
    </lineage>
</organism>
<feature type="region of interest" description="Disordered" evidence="3">
    <location>
        <begin position="849"/>
        <end position="930"/>
    </location>
</feature>
<evidence type="ECO:0000256" key="1">
    <source>
        <dbReference type="ARBA" id="ARBA00023054"/>
    </source>
</evidence>
<evidence type="ECO:0000259" key="4">
    <source>
        <dbReference type="PROSITE" id="PS50003"/>
    </source>
</evidence>
<protein>
    <recommendedName>
        <fullName evidence="4">PH domain-containing protein</fullName>
    </recommendedName>
</protein>
<dbReference type="InterPro" id="IPR001849">
    <property type="entry name" value="PH_domain"/>
</dbReference>
<keyword evidence="1 2" id="KW-0175">Coiled coil</keyword>
<evidence type="ECO:0000256" key="2">
    <source>
        <dbReference type="SAM" id="Coils"/>
    </source>
</evidence>
<feature type="region of interest" description="Disordered" evidence="3">
    <location>
        <begin position="460"/>
        <end position="558"/>
    </location>
</feature>
<evidence type="ECO:0000313" key="5">
    <source>
        <dbReference type="EMBL" id="KAL3859739.1"/>
    </source>
</evidence>
<dbReference type="Pfam" id="PF08174">
    <property type="entry name" value="Anillin"/>
    <property type="match status" value="1"/>
</dbReference>
<dbReference type="Pfam" id="PF16018">
    <property type="entry name" value="Anillin_N"/>
    <property type="match status" value="1"/>
</dbReference>
<dbReference type="InterPro" id="IPR037840">
    <property type="entry name" value="PH_Anillin"/>
</dbReference>
<feature type="region of interest" description="Disordered" evidence="3">
    <location>
        <begin position="413"/>
        <end position="433"/>
    </location>
</feature>
<dbReference type="InterPro" id="IPR051364">
    <property type="entry name" value="Cytokinesis/Rho-signaling"/>
</dbReference>
<dbReference type="InterPro" id="IPR012966">
    <property type="entry name" value="AHD"/>
</dbReference>
<dbReference type="SUPFAM" id="SSF50729">
    <property type="entry name" value="PH domain-like"/>
    <property type="match status" value="1"/>
</dbReference>
<feature type="compositionally biased region" description="Basic and acidic residues" evidence="3">
    <location>
        <begin position="731"/>
        <end position="756"/>
    </location>
</feature>
<dbReference type="InterPro" id="IPR011993">
    <property type="entry name" value="PH-like_dom_sf"/>
</dbReference>
<dbReference type="Pfam" id="PF00169">
    <property type="entry name" value="PH"/>
    <property type="match status" value="1"/>
</dbReference>
<feature type="compositionally biased region" description="Polar residues" evidence="3">
    <location>
        <begin position="500"/>
        <end position="512"/>
    </location>
</feature>
<sequence>MVRLLEQTRLRRERLNEKLGKTPDPAPRKRTLEENTSYNIIQSNIIDDDSPKRHCVREVEKAVHPDTPAISGVKSRITVLTQTRQQWSDPGMYHSNQETGRDEAHPTMFQQTYEQKDHSPEPVKRKNRFAQLAQHINNWEDDLSHPKIQKEEEKKPKWQPPKSEPEPFQTQQSSLPSSAVESRERHSSVPNVKRTTPPSPKKTAAPPPPPPPPLPPASIVVARSPVAKWSPKKSAAPPPPTDSAVKRASLHLRQPSGSLVAENPKQQASRSLVVLLRVKQTEDLIPVNAPDLENKVQQQSSEEKNVKPLFERISTWNTKADTPIKIQKPEDPTLQPVSARMASWEQKVSQTPTTERAVSTKVLGTPKLTCTPAKQTGSAMKNSVPPNTKYFPMQTPQKSEISDTDPALRPVSDRMASWQQKDAMANPPREEEPTAYSVLARMSAWEHASSSNQVSYVKKVDPGLSPQRSPTKDNLKPVFTPSKSKTAVTSCESFKDSITERANQIRTGQSPVHSLPPRPPSQTKGLGNGHGSHSPRAGTSPVRGAITPTKQGLGSPTLVGSATKMLQERLMEKTVNSKTNQLADKIRQERMAEVNALKNRWQNGILKDDTSSETEAAKMEEQMPVPQVNPVVARTPQDKREAIKAKARADFDRKLAAMGFDISDQGAAYTFNSNGTRDDDNEMTRKEETINDSMPQMKQPSTTSVAAANDQRTQKQTESKPTSSIYRLVSKKSDASEKPFVRQESLKKVRFEDRASSIEGDSGTDRQTSDELDSTEDFDPQSEESVTETTQESDLTSSQESFESESDGLELRHNDQGPVHKQPQQHKQYEMYDDGDDVSLSAFVPQSVRRQSVLPHGPNDDTQSITSEESIDCAPYRGGHMSTTNLRALAQSAQDSGSRQTDERVRKRQQPVNQSSDESDDEGHGGDVNDFLDEAIDETECQKYKDSQPVAAPRKRMSHMMATTVGELPVRDRPSSHPVNMATSAQPGNLAYSVSMYRSQRGVTTTVQTTVNITRSPQQYENDASESQMKITRNSHYVQEDVVEEDIEMPVELPPEQQRKTIRERIQELQELVNQEQSVIMQTSNALNQCCSDSSAFAGSSEQVECHRLLLVSCQKRQAYLTEVQRLKETGRLDPPGHGPKGSFTISDIRLPLKKEFVQKIGTTSDNIVHYFIILVRNGPQVIVTQMLSTHDPMMRGSLDFPNLIKIHGITGDFKVILKIYSMSVSREIKKEKKKKTPRKQSRHGITMESPGGPNAVRSTSFTLITTVPLTMKSLDKNSFTLERITYLSPLHGTIYMKLKCMMEQNVEERGFLTMFEDVSGLGAWHRRWCVLFGNKLAFWKYPDDENKKDPIGYIDLKRCITEKVGLVARDICARPNTLEMMTVRQPRRGEKDTLITKTYNTLTTMKHMLSADTKEERIVWCNKINRALANLRTWHADAMRPIKAQIE</sequence>
<dbReference type="SMART" id="SM00233">
    <property type="entry name" value="PH"/>
    <property type="match status" value="1"/>
</dbReference>
<accession>A0ABD3VDT4</accession>
<feature type="compositionally biased region" description="Basic and acidic residues" evidence="3">
    <location>
        <begin position="142"/>
        <end position="156"/>
    </location>
</feature>
<dbReference type="PANTHER" id="PTHR21538:SF23">
    <property type="entry name" value="ANILLIN"/>
    <property type="match status" value="1"/>
</dbReference>
<feature type="compositionally biased region" description="Basic and acidic residues" evidence="3">
    <location>
        <begin position="676"/>
        <end position="689"/>
    </location>
</feature>
<name>A0ABD3VDT4_SINWO</name>
<dbReference type="PANTHER" id="PTHR21538">
    <property type="entry name" value="ANILLIN/RHOTEKIN RTKN"/>
    <property type="match status" value="1"/>
</dbReference>
<feature type="compositionally biased region" description="Polar residues" evidence="3">
    <location>
        <begin position="548"/>
        <end position="558"/>
    </location>
</feature>
<dbReference type="PROSITE" id="PS50003">
    <property type="entry name" value="PH_DOMAIN"/>
    <property type="match status" value="1"/>
</dbReference>
<dbReference type="Proteomes" id="UP001634394">
    <property type="component" value="Unassembled WGS sequence"/>
</dbReference>
<feature type="compositionally biased region" description="Polar residues" evidence="3">
    <location>
        <begin position="881"/>
        <end position="899"/>
    </location>
</feature>
<dbReference type="InterPro" id="IPR031970">
    <property type="entry name" value="Anillin_N"/>
</dbReference>
<feature type="compositionally biased region" description="Low complexity" evidence="3">
    <location>
        <begin position="224"/>
        <end position="235"/>
    </location>
</feature>
<feature type="compositionally biased region" description="Polar residues" evidence="3">
    <location>
        <begin position="481"/>
        <end position="492"/>
    </location>
</feature>
<feature type="domain" description="PH" evidence="4">
    <location>
        <begin position="1306"/>
        <end position="1430"/>
    </location>
</feature>
<feature type="compositionally biased region" description="Polar residues" evidence="3">
    <location>
        <begin position="691"/>
        <end position="711"/>
    </location>
</feature>
<feature type="compositionally biased region" description="Pro residues" evidence="3">
    <location>
        <begin position="197"/>
        <end position="216"/>
    </location>
</feature>
<feature type="coiled-coil region" evidence="2">
    <location>
        <begin position="1059"/>
        <end position="1086"/>
    </location>
</feature>
<dbReference type="Gene3D" id="2.30.29.30">
    <property type="entry name" value="Pleckstrin-homology domain (PH domain)/Phosphotyrosine-binding domain (PTB)"/>
    <property type="match status" value="1"/>
</dbReference>
<proteinExistence type="predicted"/>
<dbReference type="EMBL" id="JBJQND010000012">
    <property type="protein sequence ID" value="KAL3859739.1"/>
    <property type="molecule type" value="Genomic_DNA"/>
</dbReference>
<comment type="caution">
    <text evidence="5">The sequence shown here is derived from an EMBL/GenBank/DDBJ whole genome shotgun (WGS) entry which is preliminary data.</text>
</comment>
<feature type="region of interest" description="Disordered" evidence="3">
    <location>
        <begin position="290"/>
        <end position="309"/>
    </location>
</feature>
<feature type="compositionally biased region" description="Acidic residues" evidence="3">
    <location>
        <begin position="770"/>
        <end position="786"/>
    </location>
</feature>
<dbReference type="FunFam" id="2.30.29.30:FF:000111">
    <property type="entry name" value="anillin isoform X1"/>
    <property type="match status" value="1"/>
</dbReference>
<feature type="region of interest" description="Disordered" evidence="3">
    <location>
        <begin position="1231"/>
        <end position="1252"/>
    </location>
</feature>
<feature type="compositionally biased region" description="Polar residues" evidence="3">
    <location>
        <begin position="168"/>
        <end position="180"/>
    </location>
</feature>
<feature type="region of interest" description="Disordered" evidence="3">
    <location>
        <begin position="138"/>
        <end position="267"/>
    </location>
</feature>
<dbReference type="CDD" id="cd01263">
    <property type="entry name" value="PH_anillin"/>
    <property type="match status" value="1"/>
</dbReference>
<reference evidence="5 6" key="1">
    <citation type="submission" date="2024-11" db="EMBL/GenBank/DDBJ databases">
        <title>Chromosome-level genome assembly of the freshwater bivalve Anodonta woodiana.</title>
        <authorList>
            <person name="Chen X."/>
        </authorList>
    </citation>
    <scope>NUCLEOTIDE SEQUENCE [LARGE SCALE GENOMIC DNA]</scope>
    <source>
        <strain evidence="5">MN2024</strain>
        <tissue evidence="5">Gills</tissue>
    </source>
</reference>
<evidence type="ECO:0000256" key="3">
    <source>
        <dbReference type="SAM" id="MobiDB-lite"/>
    </source>
</evidence>
<keyword evidence="6" id="KW-1185">Reference proteome</keyword>
<gene>
    <name evidence="5" type="ORF">ACJMK2_009937</name>
</gene>
<evidence type="ECO:0000313" key="6">
    <source>
        <dbReference type="Proteomes" id="UP001634394"/>
    </source>
</evidence>